<dbReference type="Proteomes" id="UP001140206">
    <property type="component" value="Chromosome 5"/>
</dbReference>
<name>A0AAV8CEF8_9POAL</name>
<dbReference type="EMBL" id="JAMFTS010000005">
    <property type="protein sequence ID" value="KAJ4753790.1"/>
    <property type="molecule type" value="Genomic_DNA"/>
</dbReference>
<protein>
    <submittedName>
        <fullName evidence="2">Glycine-rich protein</fullName>
    </submittedName>
</protein>
<dbReference type="AlphaFoldDB" id="A0AAV8CEF8"/>
<feature type="compositionally biased region" description="Basic and acidic residues" evidence="1">
    <location>
        <begin position="491"/>
        <end position="506"/>
    </location>
</feature>
<evidence type="ECO:0000256" key="1">
    <source>
        <dbReference type="SAM" id="MobiDB-lite"/>
    </source>
</evidence>
<dbReference type="GO" id="GO:0070300">
    <property type="term" value="F:phosphatidic acid binding"/>
    <property type="evidence" value="ECO:0007669"/>
    <property type="project" value="InterPro"/>
</dbReference>
<proteinExistence type="predicted"/>
<keyword evidence="3" id="KW-1185">Reference proteome</keyword>
<feature type="region of interest" description="Disordered" evidence="1">
    <location>
        <begin position="476"/>
        <end position="506"/>
    </location>
</feature>
<evidence type="ECO:0000313" key="2">
    <source>
        <dbReference type="EMBL" id="KAJ4753790.1"/>
    </source>
</evidence>
<sequence>MAGIPDDFNEDDFVDFNPHPYLGGYDITKTYGAPLPPSAAICYPLSLPASSPPVVASTGEVNLSEDTVPVKEPKEEPEPVTAPAPVVEPESEKAISTPVVDTESEKPIVTPVVEQPWFEPYQYGEAYQAVPYKPDIFRSWPFSIPQHCCPRKEQVRDFDYWNHMMRGLDFLFGHAQGYGERRAGIDVYGTPIYANKRSATESVTVHVEQPCVQTLEYHESSAVQVYPDGLDTWPSGYGKRNDEKYDAYGNNHYGDNYYDYEQRTSNWDHDHNYSDAYHDWTHNNWGYSSNVEGESGEENNLFSTPIYSYNKHHHEQPLHVQVEPTDQTWTQKMISYEGYSSNVEGESGEENNLFSTPIYSYNKHHHEQPLHVQVEPTDQTWTQKMISYESNNSSYYESGEEVHHPINLSNGYERESYEHTQYEPLEPFKPSWSQNLGFYGEYLEGEAVRSEDYPTFHGGGHNNMSFGYNEENNYYEQNQSSSSTGDSYVLHGEDVSNKPNWDDEPRNWTDAIFGSSPNYYAYDK</sequence>
<organism evidence="2 3">
    <name type="scientific">Rhynchospora pubera</name>
    <dbReference type="NCBI Taxonomy" id="906938"/>
    <lineage>
        <taxon>Eukaryota</taxon>
        <taxon>Viridiplantae</taxon>
        <taxon>Streptophyta</taxon>
        <taxon>Embryophyta</taxon>
        <taxon>Tracheophyta</taxon>
        <taxon>Spermatophyta</taxon>
        <taxon>Magnoliopsida</taxon>
        <taxon>Liliopsida</taxon>
        <taxon>Poales</taxon>
        <taxon>Cyperaceae</taxon>
        <taxon>Cyperoideae</taxon>
        <taxon>Rhynchosporeae</taxon>
        <taxon>Rhynchospora</taxon>
    </lineage>
</organism>
<gene>
    <name evidence="2" type="ORF">LUZ62_088195</name>
</gene>
<dbReference type="InterPro" id="IPR038943">
    <property type="entry name" value="PLDrp1-like"/>
</dbReference>
<comment type="caution">
    <text evidence="2">The sequence shown here is derived from an EMBL/GenBank/DDBJ whole genome shotgun (WGS) entry which is preliminary data.</text>
</comment>
<feature type="compositionally biased region" description="Basic and acidic residues" evidence="1">
    <location>
        <begin position="68"/>
        <end position="77"/>
    </location>
</feature>
<evidence type="ECO:0000313" key="3">
    <source>
        <dbReference type="Proteomes" id="UP001140206"/>
    </source>
</evidence>
<dbReference type="PANTHER" id="PTHR33971:SF4">
    <property type="entry name" value="OS07G0682700 PROTEIN"/>
    <property type="match status" value="1"/>
</dbReference>
<feature type="compositionally biased region" description="Low complexity" evidence="1">
    <location>
        <begin position="79"/>
        <end position="88"/>
    </location>
</feature>
<accession>A0AAV8CEF8</accession>
<feature type="region of interest" description="Disordered" evidence="1">
    <location>
        <begin position="65"/>
        <end position="101"/>
    </location>
</feature>
<dbReference type="PANTHER" id="PTHR33971">
    <property type="entry name" value="OS06G0232000 PROTEIN"/>
    <property type="match status" value="1"/>
</dbReference>
<reference evidence="2" key="1">
    <citation type="submission" date="2022-08" db="EMBL/GenBank/DDBJ databases">
        <authorList>
            <person name="Marques A."/>
        </authorList>
    </citation>
    <scope>NUCLEOTIDE SEQUENCE</scope>
    <source>
        <strain evidence="2">RhyPub2mFocal</strain>
        <tissue evidence="2">Leaves</tissue>
    </source>
</reference>